<dbReference type="Gene3D" id="1.10.10.10">
    <property type="entry name" value="Winged helix-like DNA-binding domain superfamily/Winged helix DNA-binding domain"/>
    <property type="match status" value="1"/>
</dbReference>
<dbReference type="RefSeq" id="WP_152841288.1">
    <property type="nucleotide sequence ID" value="NZ_WHUG01000018.1"/>
</dbReference>
<dbReference type="InterPro" id="IPR036390">
    <property type="entry name" value="WH_DNA-bd_sf"/>
</dbReference>
<evidence type="ECO:0000313" key="3">
    <source>
        <dbReference type="Proteomes" id="UP000440498"/>
    </source>
</evidence>
<proteinExistence type="predicted"/>
<gene>
    <name evidence="2" type="ORF">GEV02_28825</name>
</gene>
<accession>A0A6A7NBJ6</accession>
<dbReference type="EMBL" id="WHUG01000018">
    <property type="protein sequence ID" value="MQA42152.1"/>
    <property type="molecule type" value="Genomic_DNA"/>
</dbReference>
<reference evidence="2 3" key="1">
    <citation type="submission" date="2019-10" db="EMBL/GenBank/DDBJ databases">
        <title>Two novel species isolated from a subtropical stream in China.</title>
        <authorList>
            <person name="Lu H."/>
        </authorList>
    </citation>
    <scope>NUCLEOTIDE SEQUENCE [LARGE SCALE GENOMIC DNA]</scope>
    <source>
        <strain evidence="2 3">FT29W</strain>
    </source>
</reference>
<name>A0A6A7NBJ6_9BURK</name>
<dbReference type="Pfam" id="PF21984">
    <property type="entry name" value="DnaD_N"/>
    <property type="match status" value="1"/>
</dbReference>
<comment type="caution">
    <text evidence="2">The sequence shown here is derived from an EMBL/GenBank/DDBJ whole genome shotgun (WGS) entry which is preliminary data.</text>
</comment>
<protein>
    <recommendedName>
        <fullName evidence="1">DnaD N-terminal domain-containing protein</fullName>
    </recommendedName>
</protein>
<dbReference type="AlphaFoldDB" id="A0A6A7NBJ6"/>
<dbReference type="Proteomes" id="UP000440498">
    <property type="component" value="Unassembled WGS sequence"/>
</dbReference>
<organism evidence="2 3">
    <name type="scientific">Rugamonas aquatica</name>
    <dbReference type="NCBI Taxonomy" id="2743357"/>
    <lineage>
        <taxon>Bacteria</taxon>
        <taxon>Pseudomonadati</taxon>
        <taxon>Pseudomonadota</taxon>
        <taxon>Betaproteobacteria</taxon>
        <taxon>Burkholderiales</taxon>
        <taxon>Oxalobacteraceae</taxon>
        <taxon>Telluria group</taxon>
        <taxon>Rugamonas</taxon>
    </lineage>
</organism>
<feature type="domain" description="DnaD N-terminal" evidence="1">
    <location>
        <begin position="32"/>
        <end position="126"/>
    </location>
</feature>
<dbReference type="SUPFAM" id="SSF46785">
    <property type="entry name" value="Winged helix' DNA-binding domain"/>
    <property type="match status" value="1"/>
</dbReference>
<evidence type="ECO:0000259" key="1">
    <source>
        <dbReference type="Pfam" id="PF21984"/>
    </source>
</evidence>
<evidence type="ECO:0000313" key="2">
    <source>
        <dbReference type="EMBL" id="MQA42152.1"/>
    </source>
</evidence>
<dbReference type="InterPro" id="IPR036388">
    <property type="entry name" value="WH-like_DNA-bd_sf"/>
</dbReference>
<dbReference type="InterPro" id="IPR053843">
    <property type="entry name" value="DnaD_N"/>
</dbReference>
<keyword evidence="3" id="KW-1185">Reference proteome</keyword>
<sequence length="162" mass="18456">MSAQIKPAATEAKKELTKKWGEDIMALGFTAVPDILLKRMGKLNLSSTEFVVMLQVLSFWWFAENKPFPSKKKIANAIGCSEKTVQKTMGRLEKLGFISRIERRKDADRNDSNLYDFSPLIAQLQPMAVEELQIQKAEREAKEDRMVPAWKKKNNKLKIVAG</sequence>